<comment type="caution">
    <text evidence="3">The sequence shown here is derived from an EMBL/GenBank/DDBJ whole genome shotgun (WGS) entry which is preliminary data.</text>
</comment>
<evidence type="ECO:0000259" key="1">
    <source>
        <dbReference type="Pfam" id="PF14033"/>
    </source>
</evidence>
<organism evidence="3 4">
    <name type="scientific">Collybia nuda</name>
    <dbReference type="NCBI Taxonomy" id="64659"/>
    <lineage>
        <taxon>Eukaryota</taxon>
        <taxon>Fungi</taxon>
        <taxon>Dikarya</taxon>
        <taxon>Basidiomycota</taxon>
        <taxon>Agaricomycotina</taxon>
        <taxon>Agaricomycetes</taxon>
        <taxon>Agaricomycetidae</taxon>
        <taxon>Agaricales</taxon>
        <taxon>Tricholomatineae</taxon>
        <taxon>Clitocybaceae</taxon>
        <taxon>Collybia</taxon>
    </lineage>
</organism>
<evidence type="ECO:0000313" key="4">
    <source>
        <dbReference type="Proteomes" id="UP000807353"/>
    </source>
</evidence>
<dbReference type="InterPro" id="IPR049192">
    <property type="entry name" value="DUF4246_C"/>
</dbReference>
<feature type="domain" description="DUF4246" evidence="2">
    <location>
        <begin position="1"/>
        <end position="29"/>
    </location>
</feature>
<dbReference type="OrthoDB" id="415532at2759"/>
<dbReference type="Pfam" id="PF14033">
    <property type="entry name" value="DUF4246"/>
    <property type="match status" value="1"/>
</dbReference>
<dbReference type="PANTHER" id="PTHR33119:SF1">
    <property type="entry name" value="FE2OG DIOXYGENASE DOMAIN-CONTAINING PROTEIN"/>
    <property type="match status" value="1"/>
</dbReference>
<dbReference type="Pfam" id="PF21666">
    <property type="entry name" value="DUF4246_N"/>
    <property type="match status" value="1"/>
</dbReference>
<dbReference type="AlphaFoldDB" id="A0A9P6CIH3"/>
<sequence>MMQIMNDFTDNPDWHIKIFDKQRILTWRNTVRADYRKKDVTRKMIRWCLEELQYKATTFNNVAGAINVYNGDVVKSDRAVPNSLLLALRSATSLLEPTYTIRPGARVLIDPSMYPLVFGKTRALLDDIISREEFVDKCGEGVVVPVPPEYDGMVLTVEGLIHNDPLDNPYNRNFQWLPSNIDISGNDGSAKITSYINNLHPRVHAGVYEILEKIIARAIPLWDMSLTPLKRTQPYRRITYRGPVEDADGDDLCVQPNPMKFEPPSDLEEAVDLRNQYREQGLQVIVKLETIHLTPGKPEFPKGKWKMDGQLNEHICATALYCYDSTNITGSEISFRQQARMKDTDDIDFSPGYVDWLWDVFGITPNQPALEFSGEVLIRQGRLITWPNVLQHQFTSFELEDPTQPGDLKLLTIFLVDPHIRIISTANVPCQQKSWWVDAIKRGGSKLAKLPAEVQDMIYNEVDDPEFLLNNGEAKNLRMKCMAERNIFRKAQTKTFIRNYFTSNMHPGHSGKTRLGSIFPNFKCEHYTWSRSPY</sequence>
<dbReference type="InterPro" id="IPR049207">
    <property type="entry name" value="DUF4246_N"/>
</dbReference>
<proteinExistence type="predicted"/>
<reference evidence="3" key="1">
    <citation type="submission" date="2020-11" db="EMBL/GenBank/DDBJ databases">
        <authorList>
            <consortium name="DOE Joint Genome Institute"/>
            <person name="Ahrendt S."/>
            <person name="Riley R."/>
            <person name="Andreopoulos W."/>
            <person name="Labutti K."/>
            <person name="Pangilinan J."/>
            <person name="Ruiz-Duenas F.J."/>
            <person name="Barrasa J.M."/>
            <person name="Sanchez-Garcia M."/>
            <person name="Camarero S."/>
            <person name="Miyauchi S."/>
            <person name="Serrano A."/>
            <person name="Linde D."/>
            <person name="Babiker R."/>
            <person name="Drula E."/>
            <person name="Ayuso-Fernandez I."/>
            <person name="Pacheco R."/>
            <person name="Padilla G."/>
            <person name="Ferreira P."/>
            <person name="Barriuso J."/>
            <person name="Kellner H."/>
            <person name="Castanera R."/>
            <person name="Alfaro M."/>
            <person name="Ramirez L."/>
            <person name="Pisabarro A.G."/>
            <person name="Kuo A."/>
            <person name="Tritt A."/>
            <person name="Lipzen A."/>
            <person name="He G."/>
            <person name="Yan M."/>
            <person name="Ng V."/>
            <person name="Cullen D."/>
            <person name="Martin F."/>
            <person name="Rosso M.-N."/>
            <person name="Henrissat B."/>
            <person name="Hibbett D."/>
            <person name="Martinez A.T."/>
            <person name="Grigoriev I.V."/>
        </authorList>
    </citation>
    <scope>NUCLEOTIDE SEQUENCE</scope>
    <source>
        <strain evidence="3">CBS 247.69</strain>
    </source>
</reference>
<evidence type="ECO:0000313" key="3">
    <source>
        <dbReference type="EMBL" id="KAF9461843.1"/>
    </source>
</evidence>
<protein>
    <submittedName>
        <fullName evidence="3">Uncharacterized protein</fullName>
    </submittedName>
</protein>
<dbReference type="InterPro" id="IPR025340">
    <property type="entry name" value="DUF4246"/>
</dbReference>
<evidence type="ECO:0000259" key="2">
    <source>
        <dbReference type="Pfam" id="PF21666"/>
    </source>
</evidence>
<name>A0A9P6CIH3_9AGAR</name>
<accession>A0A9P6CIH3</accession>
<dbReference type="EMBL" id="MU150278">
    <property type="protein sequence ID" value="KAF9461843.1"/>
    <property type="molecule type" value="Genomic_DNA"/>
</dbReference>
<dbReference type="PANTHER" id="PTHR33119">
    <property type="entry name" value="IFI3P"/>
    <property type="match status" value="1"/>
</dbReference>
<gene>
    <name evidence="3" type="ORF">BDZ94DRAFT_1283340</name>
</gene>
<dbReference type="Proteomes" id="UP000807353">
    <property type="component" value="Unassembled WGS sequence"/>
</dbReference>
<keyword evidence="4" id="KW-1185">Reference proteome</keyword>
<feature type="domain" description="DUF4246" evidence="1">
    <location>
        <begin position="43"/>
        <end position="438"/>
    </location>
</feature>